<dbReference type="GO" id="GO:0015074">
    <property type="term" value="P:DNA integration"/>
    <property type="evidence" value="ECO:0007669"/>
    <property type="project" value="UniProtKB-KW"/>
</dbReference>
<keyword evidence="10" id="KW-0229">DNA integration</keyword>
<dbReference type="Pfam" id="PF01171">
    <property type="entry name" value="ATP_bind_3"/>
    <property type="match status" value="1"/>
</dbReference>
<dbReference type="SUPFAM" id="SSF53098">
    <property type="entry name" value="Ribonuclease H-like"/>
    <property type="match status" value="1"/>
</dbReference>
<evidence type="ECO:0000256" key="3">
    <source>
        <dbReference type="ARBA" id="ARBA00022695"/>
    </source>
</evidence>
<dbReference type="GO" id="GO:0006508">
    <property type="term" value="P:proteolysis"/>
    <property type="evidence" value="ECO:0007669"/>
    <property type="project" value="UniProtKB-KW"/>
</dbReference>
<gene>
    <name evidence="16" type="ORF">Tci_020178</name>
</gene>
<comment type="caution">
    <text evidence="16">The sequence shown here is derived from an EMBL/GenBank/DDBJ whole genome shotgun (WGS) entry which is preliminary data.</text>
</comment>
<evidence type="ECO:0000256" key="10">
    <source>
        <dbReference type="ARBA" id="ARBA00022908"/>
    </source>
</evidence>
<dbReference type="InterPro" id="IPR050951">
    <property type="entry name" value="Retrovirus_Pol_polyprotein"/>
</dbReference>
<dbReference type="PANTHER" id="PTHR37984:SF5">
    <property type="entry name" value="PROTEIN NYNRIN-LIKE"/>
    <property type="match status" value="1"/>
</dbReference>
<dbReference type="Gene3D" id="3.10.10.10">
    <property type="entry name" value="HIV Type 1 Reverse Transcriptase, subunit A, domain 1"/>
    <property type="match status" value="1"/>
</dbReference>
<dbReference type="Gene3D" id="3.30.420.10">
    <property type="entry name" value="Ribonuclease H-like superfamily/Ribonuclease H"/>
    <property type="match status" value="1"/>
</dbReference>
<dbReference type="GO" id="GO:0006310">
    <property type="term" value="P:DNA recombination"/>
    <property type="evidence" value="ECO:0007669"/>
    <property type="project" value="UniProtKB-KW"/>
</dbReference>
<organism evidence="16">
    <name type="scientific">Tanacetum cinerariifolium</name>
    <name type="common">Dalmatian daisy</name>
    <name type="synonym">Chrysanthemum cinerariifolium</name>
    <dbReference type="NCBI Taxonomy" id="118510"/>
    <lineage>
        <taxon>Eukaryota</taxon>
        <taxon>Viridiplantae</taxon>
        <taxon>Streptophyta</taxon>
        <taxon>Embryophyta</taxon>
        <taxon>Tracheophyta</taxon>
        <taxon>Spermatophyta</taxon>
        <taxon>Magnoliopsida</taxon>
        <taxon>eudicotyledons</taxon>
        <taxon>Gunneridae</taxon>
        <taxon>Pentapetalae</taxon>
        <taxon>asterids</taxon>
        <taxon>campanulids</taxon>
        <taxon>Asterales</taxon>
        <taxon>Asteraceae</taxon>
        <taxon>Asteroideae</taxon>
        <taxon>Anthemideae</taxon>
        <taxon>Anthemidinae</taxon>
        <taxon>Tanacetum</taxon>
    </lineage>
</organism>
<dbReference type="Pfam" id="PF17917">
    <property type="entry name" value="RT_RNaseH"/>
    <property type="match status" value="1"/>
</dbReference>
<dbReference type="Gene3D" id="1.10.340.70">
    <property type="match status" value="1"/>
</dbReference>
<dbReference type="GO" id="GO:0003677">
    <property type="term" value="F:DNA binding"/>
    <property type="evidence" value="ECO:0007669"/>
    <property type="project" value="UniProtKB-KW"/>
</dbReference>
<dbReference type="InterPro" id="IPR011063">
    <property type="entry name" value="TilS/TtcA_N"/>
</dbReference>
<evidence type="ECO:0000256" key="8">
    <source>
        <dbReference type="ARBA" id="ARBA00022801"/>
    </source>
</evidence>
<dbReference type="SUPFAM" id="SSF56672">
    <property type="entry name" value="DNA/RNA polymerases"/>
    <property type="match status" value="1"/>
</dbReference>
<evidence type="ECO:0000256" key="7">
    <source>
        <dbReference type="ARBA" id="ARBA00022759"/>
    </source>
</evidence>
<evidence type="ECO:0000256" key="13">
    <source>
        <dbReference type="ARBA" id="ARBA00023125"/>
    </source>
</evidence>
<dbReference type="GO" id="GO:0003887">
    <property type="term" value="F:DNA-directed DNA polymerase activity"/>
    <property type="evidence" value="ECO:0007669"/>
    <property type="project" value="UniProtKB-KW"/>
</dbReference>
<dbReference type="GO" id="GO:0046872">
    <property type="term" value="F:metal ion binding"/>
    <property type="evidence" value="ECO:0007669"/>
    <property type="project" value="UniProtKB-KW"/>
</dbReference>
<evidence type="ECO:0000256" key="6">
    <source>
        <dbReference type="ARBA" id="ARBA00022750"/>
    </source>
</evidence>
<reference evidence="16" key="1">
    <citation type="journal article" date="2019" name="Sci. Rep.">
        <title>Draft genome of Tanacetum cinerariifolium, the natural source of mosquito coil.</title>
        <authorList>
            <person name="Yamashiro T."/>
            <person name="Shiraishi A."/>
            <person name="Satake H."/>
            <person name="Nakayama K."/>
        </authorList>
    </citation>
    <scope>NUCLEOTIDE SEQUENCE</scope>
</reference>
<dbReference type="AlphaFoldDB" id="A0A6L2KHE8"/>
<keyword evidence="6" id="KW-0064">Aspartyl protease</keyword>
<keyword evidence="8" id="KW-0378">Hydrolase</keyword>
<dbReference type="InterPro" id="IPR036397">
    <property type="entry name" value="RNaseH_sf"/>
</dbReference>
<dbReference type="InterPro" id="IPR041588">
    <property type="entry name" value="Integrase_H2C2"/>
</dbReference>
<keyword evidence="14" id="KW-0233">DNA recombination</keyword>
<keyword evidence="11 16" id="KW-0695">RNA-directed DNA polymerase</keyword>
<keyword evidence="4" id="KW-0540">Nuclease</keyword>
<dbReference type="Gene3D" id="3.40.50.620">
    <property type="entry name" value="HUPs"/>
    <property type="match status" value="1"/>
</dbReference>
<name>A0A6L2KHE8_TANCI</name>
<dbReference type="InterPro" id="IPR012337">
    <property type="entry name" value="RNaseH-like_sf"/>
</dbReference>
<dbReference type="SUPFAM" id="SSF52402">
    <property type="entry name" value="Adenine nucleotide alpha hydrolases-like"/>
    <property type="match status" value="1"/>
</dbReference>
<evidence type="ECO:0000256" key="11">
    <source>
        <dbReference type="ARBA" id="ARBA00022918"/>
    </source>
</evidence>
<keyword evidence="13" id="KW-0238">DNA-binding</keyword>
<evidence type="ECO:0000256" key="4">
    <source>
        <dbReference type="ARBA" id="ARBA00022722"/>
    </source>
</evidence>
<keyword evidence="7" id="KW-0255">Endonuclease</keyword>
<protein>
    <submittedName>
        <fullName evidence="16">Putative reverse transcriptase domain-containing protein</fullName>
    </submittedName>
</protein>
<dbReference type="InterPro" id="IPR043128">
    <property type="entry name" value="Rev_trsase/Diguanyl_cyclase"/>
</dbReference>
<dbReference type="InterPro" id="IPR056924">
    <property type="entry name" value="SH3_Tf2-1"/>
</dbReference>
<proteinExistence type="predicted"/>
<evidence type="ECO:0000313" key="16">
    <source>
        <dbReference type="EMBL" id="GEU48200.1"/>
    </source>
</evidence>
<keyword evidence="12" id="KW-0239">DNA-directed DNA polymerase</keyword>
<dbReference type="GO" id="GO:0003964">
    <property type="term" value="F:RNA-directed DNA polymerase activity"/>
    <property type="evidence" value="ECO:0007669"/>
    <property type="project" value="UniProtKB-KW"/>
</dbReference>
<dbReference type="InterPro" id="IPR041373">
    <property type="entry name" value="RT_RNaseH"/>
</dbReference>
<evidence type="ECO:0000256" key="12">
    <source>
        <dbReference type="ARBA" id="ARBA00022932"/>
    </source>
</evidence>
<dbReference type="Pfam" id="PF24626">
    <property type="entry name" value="SH3_Tf2-1"/>
    <property type="match status" value="1"/>
</dbReference>
<dbReference type="GO" id="GO:0004519">
    <property type="term" value="F:endonuclease activity"/>
    <property type="evidence" value="ECO:0007669"/>
    <property type="project" value="UniProtKB-KW"/>
</dbReference>
<dbReference type="GO" id="GO:0004190">
    <property type="term" value="F:aspartic-type endopeptidase activity"/>
    <property type="evidence" value="ECO:0007669"/>
    <property type="project" value="UniProtKB-KW"/>
</dbReference>
<dbReference type="Pfam" id="PF17921">
    <property type="entry name" value="Integrase_H2C2"/>
    <property type="match status" value="1"/>
</dbReference>
<dbReference type="Gene3D" id="3.30.70.270">
    <property type="match status" value="1"/>
</dbReference>
<evidence type="ECO:0000256" key="2">
    <source>
        <dbReference type="ARBA" id="ARBA00022679"/>
    </source>
</evidence>
<evidence type="ECO:0000259" key="15">
    <source>
        <dbReference type="PROSITE" id="PS50994"/>
    </source>
</evidence>
<evidence type="ECO:0000256" key="1">
    <source>
        <dbReference type="ARBA" id="ARBA00022670"/>
    </source>
</evidence>
<feature type="domain" description="Integrase catalytic" evidence="15">
    <location>
        <begin position="241"/>
        <end position="402"/>
    </location>
</feature>
<sequence length="825" mass="94119">MCPREHEELCRQVEELVSKGHIYESMSPCVVPDLLTPKKDGTWRMYVDSRAINKITVRYRFPIPYLDDLLDQISGATIFYEARFEEWVLRDFSKVFELHTDASKVAIGGVLNQGGRPVSYISEKLIEPKYRHIHTQDKVSYKHGRWLVFLEKFTFVVKHKTGVSNRAIDALSMRNSLLGVLYGGKTDFVLYDGFLLKGNQLCIPNSSLCLQIIKELHGEGHVGCDRTLRFVQASYFWPTIRMEVDRYVDISMDFMLGLPRTQRGNDSIFVVVDRFSKMVHFIPCKKTTDAVNVSRFFFRDVYHLHGLPSSIVFDRDTRFLSHFWRSLWKMVNTQLNFSSAYHPQTDGQTKVVNRSLDSLLRCLVGDNVKAYDQKLCQAEFVHYHAVNRSTGFSPFQDFVEGLHDVHKVVRDNLVHANSKYKQDADQKRWHVDFEIGDFVWVVLTKDRFSVGEYNKLSAKKIGSLEFVEKMNSNAYLLMLPSHIRCSDVFNVKHLLPYHGDSSDEDRIRCEIAHSEWADGKPKLGHLQEAAQDMSQHRIGVLLIAHPADQAELFILRLSRNSGVLGLAGMALTTQLFATHSNLDGTSDSILLVRPLLDFTRQDLYQQGYAIVNLSLSYRNGKDQFVAVRCWITFGHFHAGLLLLQLACCYLCPSHRSKGTKILVICSVNLGLPMKMESFSVGSLNGHKVSISSELDQIIENRRLYTSKIVLNTSDVPFLNTSCDSILTEAKRINIISEPTFTNICSLHKPEHENFKLKTEIIPDHESRKLVESVGAKELLHGKIGNFKDRFLVPWEFIDGIDGGCCCGLSQDSVLEVRHMADAISF</sequence>
<keyword evidence="2" id="KW-0808">Transferase</keyword>
<dbReference type="InterPro" id="IPR043502">
    <property type="entry name" value="DNA/RNA_pol_sf"/>
</dbReference>
<dbReference type="InterPro" id="IPR014729">
    <property type="entry name" value="Rossmann-like_a/b/a_fold"/>
</dbReference>
<keyword evidence="1" id="KW-0645">Protease</keyword>
<dbReference type="PANTHER" id="PTHR37984">
    <property type="entry name" value="PROTEIN CBG26694"/>
    <property type="match status" value="1"/>
</dbReference>
<dbReference type="EMBL" id="BKCJ010002385">
    <property type="protein sequence ID" value="GEU48200.1"/>
    <property type="molecule type" value="Genomic_DNA"/>
</dbReference>
<evidence type="ECO:0000256" key="9">
    <source>
        <dbReference type="ARBA" id="ARBA00022842"/>
    </source>
</evidence>
<evidence type="ECO:0000256" key="5">
    <source>
        <dbReference type="ARBA" id="ARBA00022723"/>
    </source>
</evidence>
<keyword evidence="9" id="KW-0460">Magnesium</keyword>
<keyword evidence="3" id="KW-0548">Nucleotidyltransferase</keyword>
<accession>A0A6L2KHE8</accession>
<dbReference type="PROSITE" id="PS50994">
    <property type="entry name" value="INTEGRASE"/>
    <property type="match status" value="1"/>
</dbReference>
<evidence type="ECO:0000256" key="14">
    <source>
        <dbReference type="ARBA" id="ARBA00023172"/>
    </source>
</evidence>
<keyword evidence="5" id="KW-0479">Metal-binding</keyword>
<dbReference type="InterPro" id="IPR001584">
    <property type="entry name" value="Integrase_cat-core"/>
</dbReference>